<dbReference type="Gene3D" id="1.25.70.10">
    <property type="entry name" value="Transcription termination factor 3, mitochondrial"/>
    <property type="match status" value="2"/>
</dbReference>
<dbReference type="PANTHER" id="PTHR15437">
    <property type="entry name" value="TRANSCRIPTION TERMINATION FACTOR, MITOCHONDRIAL"/>
    <property type="match status" value="1"/>
</dbReference>
<dbReference type="PANTHER" id="PTHR15437:SF6">
    <property type="entry name" value="TRANSCRIPTION TERMINATION FACTOR, MITOCHONDRIAL"/>
    <property type="match status" value="1"/>
</dbReference>
<proteinExistence type="inferred from homology"/>
<dbReference type="Proteomes" id="UP001159428">
    <property type="component" value="Unassembled WGS sequence"/>
</dbReference>
<dbReference type="InterPro" id="IPR038538">
    <property type="entry name" value="MTERF_sf"/>
</dbReference>
<dbReference type="GO" id="GO:0003676">
    <property type="term" value="F:nucleic acid binding"/>
    <property type="evidence" value="ECO:0007669"/>
    <property type="project" value="InterPro"/>
</dbReference>
<accession>A0AAU9WU46</accession>
<dbReference type="GO" id="GO:0005759">
    <property type="term" value="C:mitochondrial matrix"/>
    <property type="evidence" value="ECO:0007669"/>
    <property type="project" value="TreeGrafter"/>
</dbReference>
<gene>
    <name evidence="3" type="ORF">PMEA_00011864</name>
</gene>
<evidence type="ECO:0000313" key="4">
    <source>
        <dbReference type="Proteomes" id="UP001159428"/>
    </source>
</evidence>
<dbReference type="GO" id="GO:0006393">
    <property type="term" value="P:termination of mitochondrial transcription"/>
    <property type="evidence" value="ECO:0007669"/>
    <property type="project" value="TreeGrafter"/>
</dbReference>
<comment type="similarity">
    <text evidence="1">Belongs to the mTERF family.</text>
</comment>
<evidence type="ECO:0000313" key="3">
    <source>
        <dbReference type="EMBL" id="CAH3126013.1"/>
    </source>
</evidence>
<evidence type="ECO:0000256" key="2">
    <source>
        <dbReference type="ARBA" id="ARBA00022946"/>
    </source>
</evidence>
<dbReference type="Pfam" id="PF02536">
    <property type="entry name" value="mTERF"/>
    <property type="match status" value="2"/>
</dbReference>
<dbReference type="EMBL" id="CALNXJ010000021">
    <property type="protein sequence ID" value="CAH3126013.1"/>
    <property type="molecule type" value="Genomic_DNA"/>
</dbReference>
<keyword evidence="2" id="KW-0809">Transit peptide</keyword>
<comment type="caution">
    <text evidence="3">The sequence shown here is derived from an EMBL/GenBank/DDBJ whole genome shotgun (WGS) entry which is preliminary data.</text>
</comment>
<dbReference type="AlphaFoldDB" id="A0AAU9WU46"/>
<reference evidence="3 4" key="1">
    <citation type="submission" date="2022-05" db="EMBL/GenBank/DDBJ databases">
        <authorList>
            <consortium name="Genoscope - CEA"/>
            <person name="William W."/>
        </authorList>
    </citation>
    <scope>NUCLEOTIDE SEQUENCE [LARGE SCALE GENOMIC DNA]</scope>
</reference>
<name>A0AAU9WU46_9CNID</name>
<protein>
    <submittedName>
        <fullName evidence="3">Uncharacterized protein</fullName>
    </submittedName>
</protein>
<evidence type="ECO:0000256" key="1">
    <source>
        <dbReference type="ARBA" id="ARBA00007692"/>
    </source>
</evidence>
<organism evidence="3 4">
    <name type="scientific">Pocillopora meandrina</name>
    <dbReference type="NCBI Taxonomy" id="46732"/>
    <lineage>
        <taxon>Eukaryota</taxon>
        <taxon>Metazoa</taxon>
        <taxon>Cnidaria</taxon>
        <taxon>Anthozoa</taxon>
        <taxon>Hexacorallia</taxon>
        <taxon>Scleractinia</taxon>
        <taxon>Astrocoeniina</taxon>
        <taxon>Pocilloporidae</taxon>
        <taxon>Pocillopora</taxon>
    </lineage>
</organism>
<sequence>MAIAWFSCRECFSYTLFRLKGIYRLAFRTDRYFTTPDLGSAVSWKEEKGLVVDDRSQKSSKKDDLKFPRHWKAKTQQKTPKGQQEIPPHEALNLYRYVKKLETTLGRGKGSISKRWSYLLTKYLKAYNKLNCSSALLSESPRILGLTPKLLEERLNFLSQIGITGRDALIIALEFPAILSWDSPNFIEMLKVLKDLNCDIVTLMFKTPYVFSLDQSRVQENIRKLTSAGIAKNIIGKIISNNPLLLSFPLREESLEIVSLLLNSHNKLQSELTGKSLKEEEAVLNLILHSAEKFKEQVDLQENFKEVISFLEEMEVSPLIIAVTNPVIFSTDVDTLSTSVAFLRSKPLLLDMEAVQHLLITKPEIFVNLDSVKNRIQLLCDIVQNPTVLYSLVKTRQFLFDSKNSTVEAVIKWFQDRGIKNKEIAHVMTAKNFFFLEKEELDEKLEYLLSVGVKIEDVIKHPSCLLKPIAHLKERVEFVKAEKPEVLSNRSLDDVMLSKNELFANEVCGSTLENYTEFVQSLNKEFVKAGKKKPLTQLKGSLKTSLSDQNRISTYNIKQTSDENKEKYQLGDYKLIQYQILQINITRTV</sequence>
<keyword evidence="4" id="KW-1185">Reference proteome</keyword>
<dbReference type="InterPro" id="IPR003690">
    <property type="entry name" value="MTERF"/>
</dbReference>
<dbReference type="SMART" id="SM00733">
    <property type="entry name" value="Mterf"/>
    <property type="match status" value="7"/>
</dbReference>